<dbReference type="Proteomes" id="UP000887116">
    <property type="component" value="Unassembled WGS sequence"/>
</dbReference>
<evidence type="ECO:0000313" key="2">
    <source>
        <dbReference type="Proteomes" id="UP000887116"/>
    </source>
</evidence>
<reference evidence="1" key="1">
    <citation type="submission" date="2020-07" db="EMBL/GenBank/DDBJ databases">
        <title>Multicomponent nature underlies the extraordinary mechanical properties of spider dragline silk.</title>
        <authorList>
            <person name="Kono N."/>
            <person name="Nakamura H."/>
            <person name="Mori M."/>
            <person name="Yoshida Y."/>
            <person name="Ohtoshi R."/>
            <person name="Malay A.D."/>
            <person name="Moran D.A.P."/>
            <person name="Tomita M."/>
            <person name="Numata K."/>
            <person name="Arakawa K."/>
        </authorList>
    </citation>
    <scope>NUCLEOTIDE SEQUENCE</scope>
</reference>
<dbReference type="AlphaFoldDB" id="A0A8X6G606"/>
<evidence type="ECO:0000313" key="1">
    <source>
        <dbReference type="EMBL" id="GFQ75058.1"/>
    </source>
</evidence>
<keyword evidence="2" id="KW-1185">Reference proteome</keyword>
<gene>
    <name evidence="1" type="ORF">TNCT_654921</name>
</gene>
<protein>
    <submittedName>
        <fullName evidence="1">Uncharacterized protein</fullName>
    </submittedName>
</protein>
<accession>A0A8X6G606</accession>
<feature type="non-terminal residue" evidence="1">
    <location>
        <position position="1"/>
    </location>
</feature>
<name>A0A8X6G606_TRICU</name>
<dbReference type="EMBL" id="BMAO01031442">
    <property type="protein sequence ID" value="GFQ75058.1"/>
    <property type="molecule type" value="Genomic_DNA"/>
</dbReference>
<proteinExistence type="predicted"/>
<comment type="caution">
    <text evidence="1">The sequence shown here is derived from an EMBL/GenBank/DDBJ whole genome shotgun (WGS) entry which is preliminary data.</text>
</comment>
<organism evidence="1 2">
    <name type="scientific">Trichonephila clavata</name>
    <name type="common">Joro spider</name>
    <name type="synonym">Nephila clavata</name>
    <dbReference type="NCBI Taxonomy" id="2740835"/>
    <lineage>
        <taxon>Eukaryota</taxon>
        <taxon>Metazoa</taxon>
        <taxon>Ecdysozoa</taxon>
        <taxon>Arthropoda</taxon>
        <taxon>Chelicerata</taxon>
        <taxon>Arachnida</taxon>
        <taxon>Araneae</taxon>
        <taxon>Araneomorphae</taxon>
        <taxon>Entelegynae</taxon>
        <taxon>Araneoidea</taxon>
        <taxon>Nephilidae</taxon>
        <taxon>Trichonephila</taxon>
    </lineage>
</organism>
<sequence length="64" mass="7012">MPSIGAQKIKFTRLYVLVKTIASILLKFAQQFALKVASVNQATLDCISQMAPVFLSLIVLSTKL</sequence>